<sequence>MLQCQQQLDGAAADARAMVSAAKARAGATATLAVQSVLQESRKGHGWAPKW</sequence>
<reference evidence="1" key="1">
    <citation type="submission" date="2016-09" db="EMBL/GenBank/DDBJ databases">
        <authorList>
            <person name="Capua I."/>
            <person name="De Benedictis P."/>
            <person name="Joannis T."/>
            <person name="Lombin L.H."/>
            <person name="Cattoli G."/>
        </authorList>
    </citation>
    <scope>NUCLEOTIDE SEQUENCE</scope>
    <source>
        <strain evidence="1">B9</strain>
    </source>
</reference>
<dbReference type="EMBL" id="FMSH01000362">
    <property type="protein sequence ID" value="SCU83646.1"/>
    <property type="molecule type" value="Genomic_DNA"/>
</dbReference>
<evidence type="ECO:0000313" key="1">
    <source>
        <dbReference type="EMBL" id="SCU83646.1"/>
    </source>
</evidence>
<proteinExistence type="predicted"/>
<protein>
    <submittedName>
        <fullName evidence="1">Uncharacterized protein</fullName>
    </submittedName>
</protein>
<dbReference type="AlphaFoldDB" id="A0A1K0IKR4"/>
<name>A0A1K0IKR4_CUPNE</name>
<gene>
    <name evidence="1" type="ORF">CNECB9_4240009</name>
</gene>
<accession>A0A1K0IKR4</accession>
<organism evidence="1">
    <name type="scientific">Cupriavidus necator</name>
    <name type="common">Alcaligenes eutrophus</name>
    <name type="synonym">Ralstonia eutropha</name>
    <dbReference type="NCBI Taxonomy" id="106590"/>
    <lineage>
        <taxon>Bacteria</taxon>
        <taxon>Pseudomonadati</taxon>
        <taxon>Pseudomonadota</taxon>
        <taxon>Betaproteobacteria</taxon>
        <taxon>Burkholderiales</taxon>
        <taxon>Burkholderiaceae</taxon>
        <taxon>Cupriavidus</taxon>
    </lineage>
</organism>